<dbReference type="GO" id="GO:0019646">
    <property type="term" value="P:aerobic electron transport chain"/>
    <property type="evidence" value="ECO:0007669"/>
    <property type="project" value="TreeGrafter"/>
</dbReference>
<dbReference type="PANTHER" id="PTHR42913">
    <property type="entry name" value="APOPTOSIS-INDUCING FACTOR 1"/>
    <property type="match status" value="1"/>
</dbReference>
<evidence type="ECO:0000313" key="8">
    <source>
        <dbReference type="Proteomes" id="UP001152755"/>
    </source>
</evidence>
<keyword evidence="5" id="KW-0560">Oxidoreductase</keyword>
<dbReference type="SUPFAM" id="SSF51905">
    <property type="entry name" value="FAD/NAD(P)-binding domain"/>
    <property type="match status" value="1"/>
</dbReference>
<sequence>MVTDVVVVGAGYAGVMAANRLVSKGDGRVRVTVVNPRAEFVERIRLHQLAAGTGDAVAPLASVLDPRVGLRISAVTRIVGNSVPLPDGGELGFDRLVYAVGSRSAVREQAHTVGDLAGAQRLRRRLRELDAGDPVTVVGAGLTGVETAAEIAESHPHLAVRLLSAGPIGGGLPERGRRRVRARLRRLGVEVRTGVRAERVGSDSVDLDDGTALPSACTVWAGAFEVPDLARTSGLPVDAAGRLRTDESLVCVERPDIVGVGDAVAPPRRVAAHLRMSCQAAIPLGATGADTVLAQIDGRAPEPLSIGMVLQCISLGRRGGYVQTVRADDSARRWAVRGRLGASVKEQICRGTLRYIRSGDYRWAGGPRAGLDETDTGARVPS</sequence>
<dbReference type="EMBL" id="JANRHA010000007">
    <property type="protein sequence ID" value="MDG3015418.1"/>
    <property type="molecule type" value="Genomic_DNA"/>
</dbReference>
<dbReference type="InterPro" id="IPR023753">
    <property type="entry name" value="FAD/NAD-binding_dom"/>
</dbReference>
<dbReference type="PRINTS" id="PR00368">
    <property type="entry name" value="FADPNR"/>
</dbReference>
<evidence type="ECO:0000256" key="5">
    <source>
        <dbReference type="ARBA" id="ARBA00023002"/>
    </source>
</evidence>
<dbReference type="AlphaFoldDB" id="A0A9X4LZV3"/>
<comment type="cofactor">
    <cofactor evidence="1">
        <name>FAD</name>
        <dbReference type="ChEBI" id="CHEBI:57692"/>
    </cofactor>
</comment>
<dbReference type="PRINTS" id="PR00469">
    <property type="entry name" value="PNDRDTASEII"/>
</dbReference>
<dbReference type="Proteomes" id="UP001152755">
    <property type="component" value="Unassembled WGS sequence"/>
</dbReference>
<evidence type="ECO:0000256" key="2">
    <source>
        <dbReference type="ARBA" id="ARBA00005272"/>
    </source>
</evidence>
<gene>
    <name evidence="7" type="ORF">NVS88_12740</name>
</gene>
<reference evidence="7" key="1">
    <citation type="submission" date="2022-08" db="EMBL/GenBank/DDBJ databases">
        <title>Genome analysis of Corynebacteriales strain.</title>
        <authorList>
            <person name="Lee S.D."/>
        </authorList>
    </citation>
    <scope>NUCLEOTIDE SEQUENCE</scope>
    <source>
        <strain evidence="7">D3-21</strain>
    </source>
</reference>
<protein>
    <submittedName>
        <fullName evidence="7">FAD-dependent oxidoreductase</fullName>
    </submittedName>
</protein>
<dbReference type="Pfam" id="PF07992">
    <property type="entry name" value="Pyr_redox_2"/>
    <property type="match status" value="1"/>
</dbReference>
<feature type="domain" description="FAD/NAD(P)-binding" evidence="6">
    <location>
        <begin position="4"/>
        <end position="272"/>
    </location>
</feature>
<evidence type="ECO:0000313" key="7">
    <source>
        <dbReference type="EMBL" id="MDG3015418.1"/>
    </source>
</evidence>
<keyword evidence="4" id="KW-0274">FAD</keyword>
<dbReference type="GO" id="GO:0003955">
    <property type="term" value="F:NAD(P)H dehydrogenase (quinone) activity"/>
    <property type="evidence" value="ECO:0007669"/>
    <property type="project" value="TreeGrafter"/>
</dbReference>
<accession>A0A9X4LZV3</accession>
<evidence type="ECO:0000256" key="4">
    <source>
        <dbReference type="ARBA" id="ARBA00022827"/>
    </source>
</evidence>
<dbReference type="PANTHER" id="PTHR42913:SF3">
    <property type="entry name" value="64 KDA MITOCHONDRIAL NADH DEHYDROGENASE (EUROFUNG)"/>
    <property type="match status" value="1"/>
</dbReference>
<proteinExistence type="inferred from homology"/>
<keyword evidence="8" id="KW-1185">Reference proteome</keyword>
<comment type="similarity">
    <text evidence="2">Belongs to the NADH dehydrogenase family.</text>
</comment>
<evidence type="ECO:0000259" key="6">
    <source>
        <dbReference type="Pfam" id="PF07992"/>
    </source>
</evidence>
<dbReference type="InterPro" id="IPR036188">
    <property type="entry name" value="FAD/NAD-bd_sf"/>
</dbReference>
<evidence type="ECO:0000256" key="1">
    <source>
        <dbReference type="ARBA" id="ARBA00001974"/>
    </source>
</evidence>
<comment type="caution">
    <text evidence="7">The sequence shown here is derived from an EMBL/GenBank/DDBJ whole genome shotgun (WGS) entry which is preliminary data.</text>
</comment>
<dbReference type="RefSeq" id="WP_332520059.1">
    <property type="nucleotide sequence ID" value="NZ_JANRHA010000007.1"/>
</dbReference>
<evidence type="ECO:0000256" key="3">
    <source>
        <dbReference type="ARBA" id="ARBA00022630"/>
    </source>
</evidence>
<dbReference type="InterPro" id="IPR051169">
    <property type="entry name" value="NADH-Q_oxidoreductase"/>
</dbReference>
<keyword evidence="3" id="KW-0285">Flavoprotein</keyword>
<name>A0A9X4LZV3_9ACTN</name>
<dbReference type="Gene3D" id="3.50.50.100">
    <property type="match status" value="1"/>
</dbReference>
<organism evidence="7 8">
    <name type="scientific">Speluncibacter jeojiensis</name>
    <dbReference type="NCBI Taxonomy" id="2710754"/>
    <lineage>
        <taxon>Bacteria</taxon>
        <taxon>Bacillati</taxon>
        <taxon>Actinomycetota</taxon>
        <taxon>Actinomycetes</taxon>
        <taxon>Mycobacteriales</taxon>
        <taxon>Speluncibacteraceae</taxon>
        <taxon>Speluncibacter</taxon>
    </lineage>
</organism>